<comment type="caution">
    <text evidence="1">The sequence shown here is derived from an EMBL/GenBank/DDBJ whole genome shotgun (WGS) entry which is preliminary data.</text>
</comment>
<protein>
    <submittedName>
        <fullName evidence="1">Uncharacterized protein</fullName>
    </submittedName>
</protein>
<evidence type="ECO:0000313" key="1">
    <source>
        <dbReference type="EMBL" id="TCJ19660.1"/>
    </source>
</evidence>
<sequence length="94" mass="11121">MRRERAVLANTIPFNLKTLQQIEDRGFKYVQVKGFTTDRHYDYVEPQFLVLFPMKELPTDQDLKDIYEPVKSELLKQWAKDEQYGMPVVIAKVA</sequence>
<accession>A0A4R1BPU0</accession>
<dbReference type="AlphaFoldDB" id="A0A4R1BPU0"/>
<dbReference type="RefSeq" id="WP_131445700.1">
    <property type="nucleotide sequence ID" value="NZ_SJZI01000001.1"/>
</dbReference>
<evidence type="ECO:0000313" key="2">
    <source>
        <dbReference type="Proteomes" id="UP000295334"/>
    </source>
</evidence>
<dbReference type="EMBL" id="SJZI01000001">
    <property type="protein sequence ID" value="TCJ19660.1"/>
    <property type="molecule type" value="Genomic_DNA"/>
</dbReference>
<dbReference type="OrthoDB" id="672352at2"/>
<name>A0A4R1BPU0_9BACT</name>
<organism evidence="1 2">
    <name type="scientific">Flaviaesturariibacter flavus</name>
    <dbReference type="NCBI Taxonomy" id="2502780"/>
    <lineage>
        <taxon>Bacteria</taxon>
        <taxon>Pseudomonadati</taxon>
        <taxon>Bacteroidota</taxon>
        <taxon>Chitinophagia</taxon>
        <taxon>Chitinophagales</taxon>
        <taxon>Chitinophagaceae</taxon>
        <taxon>Flaviaestuariibacter</taxon>
    </lineage>
</organism>
<dbReference type="Proteomes" id="UP000295334">
    <property type="component" value="Unassembled WGS sequence"/>
</dbReference>
<gene>
    <name evidence="1" type="ORF">EPD60_00635</name>
</gene>
<keyword evidence="2" id="KW-1185">Reference proteome</keyword>
<proteinExistence type="predicted"/>
<reference evidence="1 2" key="1">
    <citation type="submission" date="2019-03" db="EMBL/GenBank/DDBJ databases">
        <authorList>
            <person name="Kim M.K.M."/>
        </authorList>
    </citation>
    <scope>NUCLEOTIDE SEQUENCE [LARGE SCALE GENOMIC DNA]</scope>
    <source>
        <strain evidence="1 2">17J68-12</strain>
    </source>
</reference>